<evidence type="ECO:0000313" key="2">
    <source>
        <dbReference type="EMBL" id="PIN10788.1"/>
    </source>
</evidence>
<dbReference type="OrthoDB" id="778084at2759"/>
<feature type="region of interest" description="Disordered" evidence="1">
    <location>
        <begin position="93"/>
        <end position="143"/>
    </location>
</feature>
<dbReference type="Proteomes" id="UP000231279">
    <property type="component" value="Unassembled WGS sequence"/>
</dbReference>
<evidence type="ECO:0000256" key="1">
    <source>
        <dbReference type="SAM" id="MobiDB-lite"/>
    </source>
</evidence>
<keyword evidence="3" id="KW-1185">Reference proteome</keyword>
<reference evidence="3" key="1">
    <citation type="journal article" date="2018" name="Gigascience">
        <title>Genome assembly of the Pink Ipe (Handroanthus impetiginosus, Bignoniaceae), a highly valued, ecologically keystone Neotropical timber forest tree.</title>
        <authorList>
            <person name="Silva-Junior O.B."/>
            <person name="Grattapaglia D."/>
            <person name="Novaes E."/>
            <person name="Collevatti R.G."/>
        </authorList>
    </citation>
    <scope>NUCLEOTIDE SEQUENCE [LARGE SCALE GENOMIC DNA]</scope>
    <source>
        <strain evidence="3">cv. UFG-1</strain>
    </source>
</reference>
<dbReference type="EMBL" id="NKXS01003125">
    <property type="protein sequence ID" value="PIN10788.1"/>
    <property type="molecule type" value="Genomic_DNA"/>
</dbReference>
<organism evidence="2 3">
    <name type="scientific">Handroanthus impetiginosus</name>
    <dbReference type="NCBI Taxonomy" id="429701"/>
    <lineage>
        <taxon>Eukaryota</taxon>
        <taxon>Viridiplantae</taxon>
        <taxon>Streptophyta</taxon>
        <taxon>Embryophyta</taxon>
        <taxon>Tracheophyta</taxon>
        <taxon>Spermatophyta</taxon>
        <taxon>Magnoliopsida</taxon>
        <taxon>eudicotyledons</taxon>
        <taxon>Gunneridae</taxon>
        <taxon>Pentapetalae</taxon>
        <taxon>asterids</taxon>
        <taxon>lamiids</taxon>
        <taxon>Lamiales</taxon>
        <taxon>Bignoniaceae</taxon>
        <taxon>Crescentiina</taxon>
        <taxon>Tabebuia alliance</taxon>
        <taxon>Handroanthus</taxon>
    </lineage>
</organism>
<feature type="compositionally biased region" description="Basic residues" evidence="1">
    <location>
        <begin position="38"/>
        <end position="51"/>
    </location>
</feature>
<name>A0A2G9GZT9_9LAMI</name>
<feature type="compositionally biased region" description="Basic and acidic residues" evidence="1">
    <location>
        <begin position="105"/>
        <end position="116"/>
    </location>
</feature>
<accession>A0A2G9GZT9</accession>
<gene>
    <name evidence="2" type="ORF">CDL12_16618</name>
</gene>
<dbReference type="PANTHER" id="PTHR34660">
    <property type="entry name" value="MYB-LIKE PROTEIN X"/>
    <property type="match status" value="1"/>
</dbReference>
<evidence type="ECO:0000313" key="3">
    <source>
        <dbReference type="Proteomes" id="UP000231279"/>
    </source>
</evidence>
<feature type="compositionally biased region" description="Basic and acidic residues" evidence="1">
    <location>
        <begin position="52"/>
        <end position="64"/>
    </location>
</feature>
<feature type="region of interest" description="Disordered" evidence="1">
    <location>
        <begin position="29"/>
        <end position="65"/>
    </location>
</feature>
<comment type="caution">
    <text evidence="2">The sequence shown here is derived from an EMBL/GenBank/DDBJ whole genome shotgun (WGS) entry which is preliminary data.</text>
</comment>
<dbReference type="AlphaFoldDB" id="A0A2G9GZT9"/>
<dbReference type="STRING" id="429701.A0A2G9GZT9"/>
<proteinExistence type="predicted"/>
<dbReference type="PANTHER" id="PTHR34660:SF7">
    <property type="entry name" value="DNA LIGASE-LIKE PROTEIN"/>
    <property type="match status" value="1"/>
</dbReference>
<protein>
    <submittedName>
        <fullName evidence="2">Uncharacterized protein</fullName>
    </submittedName>
</protein>
<sequence>MSRCFPYPPHGYTLSRRGDEALIESIKERKEAKEQRKKEKRREKKEKRKDKKEKNKEKKEKINQNDKTCQNLSEFDAVLCHGANKFWAGTKGETLHSGSGTEPEQLERSSLTEEHGQPVCLRIPSSSSDSTGNSNKRKRQFSPVDAACGHGKILRIRLSSRGQTQSSEQQNDCSTCGRIHLPSQNKADVDGRRRRVDSCCTSEGTSSMVQGLGFRTDGERICLTSLSNETVAAAGKTQFPNLTKMQRVELQYQNLTENWAPPQLQGVSCEPEDLNWLFQGKNQFKNAQKKLISANGSMPCSSSSELFPRAKQLQEIDMYALPFTVPF</sequence>